<evidence type="ECO:0000313" key="4">
    <source>
        <dbReference type="EMBL" id="KAL3826894.1"/>
    </source>
</evidence>
<keyword evidence="5" id="KW-1185">Reference proteome</keyword>
<protein>
    <recommendedName>
        <fullName evidence="3">Amine oxidase domain-containing protein</fullName>
    </recommendedName>
</protein>
<feature type="region of interest" description="Disordered" evidence="1">
    <location>
        <begin position="413"/>
        <end position="436"/>
    </location>
</feature>
<keyword evidence="2" id="KW-0732">Signal</keyword>
<comment type="caution">
    <text evidence="4">The sequence shown here is derived from an EMBL/GenBank/DDBJ whole genome shotgun (WGS) entry which is preliminary data.</text>
</comment>
<dbReference type="Pfam" id="PF01593">
    <property type="entry name" value="Amino_oxidase"/>
    <property type="match status" value="1"/>
</dbReference>
<sequence>MDVGVRTMPPKSKTALAPPRLSLPLLLLLLTSTEAFSPPPPLAIGRTSSSCLLSVSSSSYSTTTSTTGGNDVIDDVDLLVIGGGISGLAAAITASEASALATTTSTTTTRQSLPSPRPPSVMLLESSDDLGGRVRTDVTADGYVLDRGFAVFVEDYPSSRRLLDYGALGLGRFEPGALVRLRRYDDSDDADDDGVHGGRYYFASLSDPLRRPHSALETIFSSVCGTLDKLRLVPLFLTVLTGTVEGLFDMDDVDAKTCLREKYGLSREFVDAFFAPFIEGIYLTSLENISSRMLHFVMKMFAGGYASLPRGGMRTIVDQLKNRAIGLGVDVRCESRVVSLTAASGGAREEFDASRGMRDRGGGGGGEFVVRFDSRGHGTTARTVRARSVVIATDVDAANGLLMGTNGLIGGGGVTADDDGSSSSSSPTPGVGSLASLPPRRSVGCLYYGFPSPAPILDPVLILNGEGRRDPSHRNTMEYPINNVCFPSRVQEGHAPVGYELCCVSILENALVGHGNDIDSLDKSVRRQLSTWFPEYASDIIDECGWIRKGSYLIDNAQPANYHRGGGVDDVVMCANVHGGRDCSTFRGVLLPRGIYVCGDHMATSTLNGALESGVNAGDAAARFVLTGSRC</sequence>
<feature type="compositionally biased region" description="Low complexity" evidence="1">
    <location>
        <begin position="421"/>
        <end position="433"/>
    </location>
</feature>
<feature type="chain" id="PRO_5044820358" description="Amine oxidase domain-containing protein" evidence="2">
    <location>
        <begin position="36"/>
        <end position="631"/>
    </location>
</feature>
<evidence type="ECO:0000259" key="3">
    <source>
        <dbReference type="Pfam" id="PF01593"/>
    </source>
</evidence>
<evidence type="ECO:0000313" key="5">
    <source>
        <dbReference type="Proteomes" id="UP001530377"/>
    </source>
</evidence>
<dbReference type="SUPFAM" id="SSF51905">
    <property type="entry name" value="FAD/NAD(P)-binding domain"/>
    <property type="match status" value="1"/>
</dbReference>
<dbReference type="InterPro" id="IPR036188">
    <property type="entry name" value="FAD/NAD-bd_sf"/>
</dbReference>
<dbReference type="AlphaFoldDB" id="A0ABD3SQK6"/>
<gene>
    <name evidence="4" type="ORF">ACHAXA_000862</name>
</gene>
<reference evidence="4 5" key="1">
    <citation type="submission" date="2024-10" db="EMBL/GenBank/DDBJ databases">
        <title>Updated reference genomes for cyclostephanoid diatoms.</title>
        <authorList>
            <person name="Roberts W.R."/>
            <person name="Alverson A.J."/>
        </authorList>
    </citation>
    <scope>NUCLEOTIDE SEQUENCE [LARGE SCALE GENOMIC DNA]</scope>
    <source>
        <strain evidence="4 5">AJA228-03</strain>
    </source>
</reference>
<organism evidence="4 5">
    <name type="scientific">Cyclostephanos tholiformis</name>
    <dbReference type="NCBI Taxonomy" id="382380"/>
    <lineage>
        <taxon>Eukaryota</taxon>
        <taxon>Sar</taxon>
        <taxon>Stramenopiles</taxon>
        <taxon>Ochrophyta</taxon>
        <taxon>Bacillariophyta</taxon>
        <taxon>Coscinodiscophyceae</taxon>
        <taxon>Thalassiosirophycidae</taxon>
        <taxon>Stephanodiscales</taxon>
        <taxon>Stephanodiscaceae</taxon>
        <taxon>Cyclostephanos</taxon>
    </lineage>
</organism>
<dbReference type="Proteomes" id="UP001530377">
    <property type="component" value="Unassembled WGS sequence"/>
</dbReference>
<evidence type="ECO:0000256" key="1">
    <source>
        <dbReference type="SAM" id="MobiDB-lite"/>
    </source>
</evidence>
<dbReference type="InterPro" id="IPR002937">
    <property type="entry name" value="Amino_oxidase"/>
</dbReference>
<feature type="region of interest" description="Disordered" evidence="1">
    <location>
        <begin position="102"/>
        <end position="121"/>
    </location>
</feature>
<evidence type="ECO:0000256" key="2">
    <source>
        <dbReference type="SAM" id="SignalP"/>
    </source>
</evidence>
<proteinExistence type="predicted"/>
<dbReference type="PANTHER" id="PTHR42841">
    <property type="entry name" value="AMINE OXIDASE"/>
    <property type="match status" value="1"/>
</dbReference>
<feature type="domain" description="Amine oxidase" evidence="3">
    <location>
        <begin position="119"/>
        <end position="617"/>
    </location>
</feature>
<dbReference type="EMBL" id="JALLPB020000012">
    <property type="protein sequence ID" value="KAL3826894.1"/>
    <property type="molecule type" value="Genomic_DNA"/>
</dbReference>
<dbReference type="Gene3D" id="1.10.3110.10">
    <property type="entry name" value="protoporphyrinogen ix oxidase, domain 3"/>
    <property type="match status" value="1"/>
</dbReference>
<name>A0ABD3SQK6_9STRA</name>
<dbReference type="Gene3D" id="3.90.660.20">
    <property type="entry name" value="Protoporphyrinogen oxidase, mitochondrial, domain 2"/>
    <property type="match status" value="1"/>
</dbReference>
<accession>A0ABD3SQK6</accession>
<feature type="signal peptide" evidence="2">
    <location>
        <begin position="1"/>
        <end position="35"/>
    </location>
</feature>
<dbReference type="Gene3D" id="3.50.50.60">
    <property type="entry name" value="FAD/NAD(P)-binding domain"/>
    <property type="match status" value="1"/>
</dbReference>